<dbReference type="OrthoDB" id="440760at2759"/>
<evidence type="ECO:0000256" key="3">
    <source>
        <dbReference type="ARBA" id="ARBA00022835"/>
    </source>
</evidence>
<dbReference type="SUPFAM" id="SSF50249">
    <property type="entry name" value="Nucleic acid-binding proteins"/>
    <property type="match status" value="1"/>
</dbReference>
<evidence type="ECO:0000313" key="6">
    <source>
        <dbReference type="EMBL" id="CRL01700.1"/>
    </source>
</evidence>
<dbReference type="GO" id="GO:0000176">
    <property type="term" value="C:nuclear exosome (RNase complex)"/>
    <property type="evidence" value="ECO:0007669"/>
    <property type="project" value="TreeGrafter"/>
</dbReference>
<dbReference type="InterPro" id="IPR012340">
    <property type="entry name" value="NA-bd_OB-fold"/>
</dbReference>
<dbReference type="Gene3D" id="2.40.50.100">
    <property type="match status" value="1"/>
</dbReference>
<reference evidence="6 7" key="1">
    <citation type="submission" date="2015-04" db="EMBL/GenBank/DDBJ databases">
        <authorList>
            <person name="Syromyatnikov M.Y."/>
            <person name="Popov V.N."/>
        </authorList>
    </citation>
    <scope>NUCLEOTIDE SEQUENCE [LARGE SCALE GENOMIC DNA]</scope>
</reference>
<evidence type="ECO:0000313" key="7">
    <source>
        <dbReference type="Proteomes" id="UP000183832"/>
    </source>
</evidence>
<keyword evidence="2" id="KW-0963">Cytoplasm</keyword>
<dbReference type="InterPro" id="IPR039771">
    <property type="entry name" value="Csl4"/>
</dbReference>
<dbReference type="Proteomes" id="UP000183832">
    <property type="component" value="Unassembled WGS sequence"/>
</dbReference>
<dbReference type="STRING" id="568069.A0A1J1IQ87"/>
<evidence type="ECO:0000256" key="2">
    <source>
        <dbReference type="ARBA" id="ARBA00022490"/>
    </source>
</evidence>
<keyword evidence="3" id="KW-0271">Exosome</keyword>
<dbReference type="EMBL" id="CVRI01000056">
    <property type="protein sequence ID" value="CRL01700.1"/>
    <property type="molecule type" value="Genomic_DNA"/>
</dbReference>
<sequence>MDNKTDPIVCFPGDRLCTSNENTIPGNGTYERLGYIYSSLAGIVETKTEDKNTIISVVTSGNKTNLPIVGDVVTARVEIVNQRFAKCSVICIGDMLLNRPLRGILRKEDVRATDIDRVEMYKNYRPNDIILAKIIPQIEIHTYSLSTAENELGVVIASARGLATSSNTYIPVPMVPISWSEMQCPNTLVKEPRKVAKIMSENALAKQQ</sequence>
<dbReference type="InterPro" id="IPR019495">
    <property type="entry name" value="EXOSC1_C"/>
</dbReference>
<keyword evidence="7" id="KW-1185">Reference proteome</keyword>
<dbReference type="FunFam" id="2.40.50.140:FF:000198">
    <property type="entry name" value="Exosome complex component CSL4"/>
    <property type="match status" value="1"/>
</dbReference>
<dbReference type="SUPFAM" id="SSF110324">
    <property type="entry name" value="Ribosomal L27 protein-like"/>
    <property type="match status" value="1"/>
</dbReference>
<evidence type="ECO:0000259" key="5">
    <source>
        <dbReference type="Pfam" id="PF14382"/>
    </source>
</evidence>
<name>A0A1J1IQ87_9DIPT</name>
<dbReference type="AlphaFoldDB" id="A0A1J1IQ87"/>
<feature type="domain" description="Exosome complex component N-terminal" evidence="5">
    <location>
        <begin position="9"/>
        <end position="46"/>
    </location>
</feature>
<protein>
    <submittedName>
        <fullName evidence="6">CLUMA_CG014916, isoform A</fullName>
    </submittedName>
</protein>
<dbReference type="Pfam" id="PF10447">
    <property type="entry name" value="EXOSC1"/>
    <property type="match status" value="1"/>
</dbReference>
<proteinExistence type="predicted"/>
<accession>A0A1J1IQ87</accession>
<evidence type="ECO:0000259" key="4">
    <source>
        <dbReference type="Pfam" id="PF10447"/>
    </source>
</evidence>
<dbReference type="InterPro" id="IPR025721">
    <property type="entry name" value="Exosome_cplx_N_dom"/>
</dbReference>
<dbReference type="GO" id="GO:0005730">
    <property type="term" value="C:nucleolus"/>
    <property type="evidence" value="ECO:0007669"/>
    <property type="project" value="UniProtKB-SubCell"/>
</dbReference>
<dbReference type="GO" id="GO:0003723">
    <property type="term" value="F:RNA binding"/>
    <property type="evidence" value="ECO:0007669"/>
    <property type="project" value="InterPro"/>
</dbReference>
<dbReference type="PANTHER" id="PTHR12686">
    <property type="entry name" value="3'-5' EXORIBONUCLEASE CSL4-RELATED"/>
    <property type="match status" value="1"/>
</dbReference>
<organism evidence="6 7">
    <name type="scientific">Clunio marinus</name>
    <dbReference type="NCBI Taxonomy" id="568069"/>
    <lineage>
        <taxon>Eukaryota</taxon>
        <taxon>Metazoa</taxon>
        <taxon>Ecdysozoa</taxon>
        <taxon>Arthropoda</taxon>
        <taxon>Hexapoda</taxon>
        <taxon>Insecta</taxon>
        <taxon>Pterygota</taxon>
        <taxon>Neoptera</taxon>
        <taxon>Endopterygota</taxon>
        <taxon>Diptera</taxon>
        <taxon>Nematocera</taxon>
        <taxon>Chironomoidea</taxon>
        <taxon>Chironomidae</taxon>
        <taxon>Clunio</taxon>
    </lineage>
</organism>
<dbReference type="GO" id="GO:0006396">
    <property type="term" value="P:RNA processing"/>
    <property type="evidence" value="ECO:0007669"/>
    <property type="project" value="InterPro"/>
</dbReference>
<dbReference type="PANTHER" id="PTHR12686:SF8">
    <property type="entry name" value="EXOSOME COMPLEX COMPONENT CSL4"/>
    <property type="match status" value="1"/>
</dbReference>
<evidence type="ECO:0000256" key="1">
    <source>
        <dbReference type="ARBA" id="ARBA00004604"/>
    </source>
</evidence>
<dbReference type="Pfam" id="PF14382">
    <property type="entry name" value="ECR1_N"/>
    <property type="match status" value="1"/>
</dbReference>
<feature type="domain" description="Exosome complex component CSL4 C-terminal" evidence="4">
    <location>
        <begin position="98"/>
        <end position="135"/>
    </location>
</feature>
<dbReference type="GO" id="GO:0005737">
    <property type="term" value="C:cytoplasm"/>
    <property type="evidence" value="ECO:0007669"/>
    <property type="project" value="TreeGrafter"/>
</dbReference>
<gene>
    <name evidence="6" type="ORF">CLUMA_CG014916</name>
</gene>
<comment type="subcellular location">
    <subcellularLocation>
        <location evidence="1">Nucleus</location>
        <location evidence="1">Nucleolus</location>
    </subcellularLocation>
</comment>
<dbReference type="Gene3D" id="2.40.50.140">
    <property type="entry name" value="Nucleic acid-binding proteins"/>
    <property type="match status" value="1"/>
</dbReference>